<sequence length="441" mass="49790">MSVSARRQLLDKFSPFYFVTVMGTGISSNILHSFPYDARWLRICSYIMFSVACILFVTLLTMLAAVAVVHMRERSLRNLGRLYFFDYTYSLFWGTLVMGYITIINYIFQLANDELKGRSVANGLVIFVYVLWWTSVVLSLGSAWGLTFCIWLKHNRYWDDSDLQPCTKNMQQRLQSTLLLPVVPLVVVTSSSGIFTMSQLFVDNTTRNVQLLTLGVTALIWFNALLLTVLVVSTYVWNLYVNKIPPLNLIFTMFLVVGPMGQGAYGIMLFTDNIKRYIERYYPFTAADGEIYLVCLAVKWSFKVCGIVLSLLLISNGIFFTLLAFAAIASYGSTLRSRHTGPKVTAFHKGWWAMTFPLGTMALGSKELYAQYHQYVPISAFRVVSVIYSVLCVGSTIGCLAGSIWIFSRHLLALRSSKPKLLSNESLTDTSDQNQKLSLEA</sequence>
<evidence type="ECO:0000256" key="1">
    <source>
        <dbReference type="ARBA" id="ARBA00004651"/>
    </source>
</evidence>
<keyword evidence="3" id="KW-0813">Transport</keyword>
<evidence type="ECO:0000256" key="5">
    <source>
        <dbReference type="ARBA" id="ARBA00022692"/>
    </source>
</evidence>
<feature type="transmembrane region" description="Helical" evidence="8">
    <location>
        <begin position="120"/>
        <end position="153"/>
    </location>
</feature>
<keyword evidence="10" id="KW-1185">Reference proteome</keyword>
<feature type="transmembrane region" description="Helical" evidence="8">
    <location>
        <begin position="308"/>
        <end position="329"/>
    </location>
</feature>
<evidence type="ECO:0000313" key="10">
    <source>
        <dbReference type="Proteomes" id="UP000191144"/>
    </source>
</evidence>
<dbReference type="InterPro" id="IPR051629">
    <property type="entry name" value="Sulfite_efflux_TDT"/>
</dbReference>
<dbReference type="PANTHER" id="PTHR31686:SF1">
    <property type="entry name" value="SULFITE EFFLUX PUMP SSU1"/>
    <property type="match status" value="1"/>
</dbReference>
<keyword evidence="4" id="KW-1003">Cell membrane</keyword>
<dbReference type="Proteomes" id="UP000191144">
    <property type="component" value="Chromosome H"/>
</dbReference>
<dbReference type="Gene3D" id="1.50.10.150">
    <property type="entry name" value="Voltage-dependent anion channel"/>
    <property type="match status" value="1"/>
</dbReference>
<feature type="transmembrane region" description="Helical" evidence="8">
    <location>
        <begin position="89"/>
        <end position="108"/>
    </location>
</feature>
<dbReference type="InterPro" id="IPR038665">
    <property type="entry name" value="Voltage-dep_anion_channel_sf"/>
</dbReference>
<evidence type="ECO:0000256" key="4">
    <source>
        <dbReference type="ARBA" id="ARBA00022475"/>
    </source>
</evidence>
<keyword evidence="5 8" id="KW-0812">Transmembrane</keyword>
<evidence type="ECO:0000256" key="6">
    <source>
        <dbReference type="ARBA" id="ARBA00022989"/>
    </source>
</evidence>
<dbReference type="OrthoDB" id="1099at2759"/>
<keyword evidence="7 8" id="KW-0472">Membrane</keyword>
<dbReference type="PANTHER" id="PTHR31686">
    <property type="match status" value="1"/>
</dbReference>
<evidence type="ECO:0000256" key="7">
    <source>
        <dbReference type="ARBA" id="ARBA00023136"/>
    </source>
</evidence>
<comment type="similarity">
    <text evidence="2">Belongs to the tellurite-resistance/dicarboxylate transporter (TDT) family.</text>
</comment>
<protein>
    <submittedName>
        <fullName evidence="9">LAME_0H07162g1_1</fullName>
    </submittedName>
</protein>
<dbReference type="AlphaFoldDB" id="A0A1G4KF34"/>
<comment type="subcellular location">
    <subcellularLocation>
        <location evidence="1">Cell membrane</location>
        <topology evidence="1">Multi-pass membrane protein</topology>
    </subcellularLocation>
</comment>
<evidence type="ECO:0000256" key="2">
    <source>
        <dbReference type="ARBA" id="ARBA00008566"/>
    </source>
</evidence>
<dbReference type="GO" id="GO:0005886">
    <property type="term" value="C:plasma membrane"/>
    <property type="evidence" value="ECO:0007669"/>
    <property type="project" value="UniProtKB-SubCell"/>
</dbReference>
<name>A0A1G4KF34_9SACH</name>
<feature type="transmembrane region" description="Helical" evidence="8">
    <location>
        <begin position="46"/>
        <end position="69"/>
    </location>
</feature>
<evidence type="ECO:0000256" key="3">
    <source>
        <dbReference type="ARBA" id="ARBA00022448"/>
    </source>
</evidence>
<evidence type="ECO:0000313" key="9">
    <source>
        <dbReference type="EMBL" id="SCV03031.1"/>
    </source>
</evidence>
<proteinExistence type="inferred from homology"/>
<feature type="transmembrane region" description="Helical" evidence="8">
    <location>
        <begin position="214"/>
        <end position="237"/>
    </location>
</feature>
<feature type="transmembrane region" description="Helical" evidence="8">
    <location>
        <begin position="249"/>
        <end position="270"/>
    </location>
</feature>
<gene>
    <name evidence="9" type="ORF">LAME_0H07162G</name>
</gene>
<reference evidence="10" key="1">
    <citation type="submission" date="2016-03" db="EMBL/GenBank/DDBJ databases">
        <authorList>
            <person name="Devillers Hugo."/>
        </authorList>
    </citation>
    <scope>NUCLEOTIDE SEQUENCE [LARGE SCALE GENOMIC DNA]</scope>
</reference>
<accession>A0A1G4KF34</accession>
<feature type="transmembrane region" description="Helical" evidence="8">
    <location>
        <begin position="178"/>
        <end position="202"/>
    </location>
</feature>
<dbReference type="GO" id="GO:0000319">
    <property type="term" value="F:sulfite transmembrane transporter activity"/>
    <property type="evidence" value="ECO:0007669"/>
    <property type="project" value="TreeGrafter"/>
</dbReference>
<feature type="transmembrane region" description="Helical" evidence="8">
    <location>
        <begin position="386"/>
        <end position="408"/>
    </location>
</feature>
<dbReference type="InterPro" id="IPR004695">
    <property type="entry name" value="SLAC1/Mae1/Ssu1/TehA"/>
</dbReference>
<dbReference type="Pfam" id="PF03595">
    <property type="entry name" value="SLAC1"/>
    <property type="match status" value="1"/>
</dbReference>
<organism evidence="9 10">
    <name type="scientific">Lachancea meyersii CBS 8951</name>
    <dbReference type="NCBI Taxonomy" id="1266667"/>
    <lineage>
        <taxon>Eukaryota</taxon>
        <taxon>Fungi</taxon>
        <taxon>Dikarya</taxon>
        <taxon>Ascomycota</taxon>
        <taxon>Saccharomycotina</taxon>
        <taxon>Saccharomycetes</taxon>
        <taxon>Saccharomycetales</taxon>
        <taxon>Saccharomycetaceae</taxon>
        <taxon>Lachancea</taxon>
    </lineage>
</organism>
<keyword evidence="6 8" id="KW-1133">Transmembrane helix</keyword>
<feature type="transmembrane region" description="Helical" evidence="8">
    <location>
        <begin position="16"/>
        <end position="34"/>
    </location>
</feature>
<dbReference type="CDD" id="cd09318">
    <property type="entry name" value="TDT_SSU1"/>
    <property type="match status" value="1"/>
</dbReference>
<dbReference type="EMBL" id="LT598480">
    <property type="protein sequence ID" value="SCV03031.1"/>
    <property type="molecule type" value="Genomic_DNA"/>
</dbReference>
<evidence type="ECO:0000256" key="8">
    <source>
        <dbReference type="SAM" id="Phobius"/>
    </source>
</evidence>